<accession>A0AAW1X366</accession>
<evidence type="ECO:0000313" key="2">
    <source>
        <dbReference type="EMBL" id="KAK9930783.1"/>
    </source>
</evidence>
<feature type="region of interest" description="Disordered" evidence="1">
    <location>
        <begin position="209"/>
        <end position="281"/>
    </location>
</feature>
<dbReference type="AlphaFoldDB" id="A0AAW1X366"/>
<evidence type="ECO:0000313" key="3">
    <source>
        <dbReference type="Proteomes" id="UP001457282"/>
    </source>
</evidence>
<dbReference type="Proteomes" id="UP001457282">
    <property type="component" value="Unassembled WGS sequence"/>
</dbReference>
<feature type="compositionally biased region" description="Polar residues" evidence="1">
    <location>
        <begin position="209"/>
        <end position="231"/>
    </location>
</feature>
<feature type="compositionally biased region" description="Polar residues" evidence="1">
    <location>
        <begin position="245"/>
        <end position="254"/>
    </location>
</feature>
<keyword evidence="3" id="KW-1185">Reference proteome</keyword>
<sequence length="281" mass="31724">MNKVMDKLLQKEMEHVSDDADHTNTTMPLPLPLPSQQHQELHLATEAEADEDDLIINIVSRNQEENILSALQELRSSGTQAHTRLMDLLTKRENPITMKKIWSRLPLLERRISKLIQMNLENSWELEQINQNWVLNNQLPLFHGLRNLRGDNFSKLLHSDSRNQDLASNGNLESQLCEMELLKGSAEHKPTKSVSDSYKSVRGPSWHQELSWTQLTDENTGSSTGRTQSNYDGFEVPHSDGKNQDLASNGTLEGQLSEMEPVEGNAEPQPLKALSNSSKSA</sequence>
<reference evidence="2 3" key="1">
    <citation type="journal article" date="2023" name="G3 (Bethesda)">
        <title>A chromosome-length genome assembly and annotation of blackberry (Rubus argutus, cv. 'Hillquist').</title>
        <authorList>
            <person name="Bruna T."/>
            <person name="Aryal R."/>
            <person name="Dudchenko O."/>
            <person name="Sargent D.J."/>
            <person name="Mead D."/>
            <person name="Buti M."/>
            <person name="Cavallini A."/>
            <person name="Hytonen T."/>
            <person name="Andres J."/>
            <person name="Pham M."/>
            <person name="Weisz D."/>
            <person name="Mascagni F."/>
            <person name="Usai G."/>
            <person name="Natali L."/>
            <person name="Bassil N."/>
            <person name="Fernandez G.E."/>
            <person name="Lomsadze A."/>
            <person name="Armour M."/>
            <person name="Olukolu B."/>
            <person name="Poorten T."/>
            <person name="Britton C."/>
            <person name="Davik J."/>
            <person name="Ashrafi H."/>
            <person name="Aiden E.L."/>
            <person name="Borodovsky M."/>
            <person name="Worthington M."/>
        </authorList>
    </citation>
    <scope>NUCLEOTIDE SEQUENCE [LARGE SCALE GENOMIC DNA]</scope>
    <source>
        <strain evidence="2">PI 553951</strain>
    </source>
</reference>
<proteinExistence type="predicted"/>
<protein>
    <submittedName>
        <fullName evidence="2">Uncharacterized protein</fullName>
    </submittedName>
</protein>
<dbReference type="EMBL" id="JBEDUW010000004">
    <property type="protein sequence ID" value="KAK9930783.1"/>
    <property type="molecule type" value="Genomic_DNA"/>
</dbReference>
<gene>
    <name evidence="2" type="ORF">M0R45_018094</name>
</gene>
<name>A0AAW1X366_RUBAR</name>
<organism evidence="2 3">
    <name type="scientific">Rubus argutus</name>
    <name type="common">Southern blackberry</name>
    <dbReference type="NCBI Taxonomy" id="59490"/>
    <lineage>
        <taxon>Eukaryota</taxon>
        <taxon>Viridiplantae</taxon>
        <taxon>Streptophyta</taxon>
        <taxon>Embryophyta</taxon>
        <taxon>Tracheophyta</taxon>
        <taxon>Spermatophyta</taxon>
        <taxon>Magnoliopsida</taxon>
        <taxon>eudicotyledons</taxon>
        <taxon>Gunneridae</taxon>
        <taxon>Pentapetalae</taxon>
        <taxon>rosids</taxon>
        <taxon>fabids</taxon>
        <taxon>Rosales</taxon>
        <taxon>Rosaceae</taxon>
        <taxon>Rosoideae</taxon>
        <taxon>Rosoideae incertae sedis</taxon>
        <taxon>Rubus</taxon>
    </lineage>
</organism>
<evidence type="ECO:0000256" key="1">
    <source>
        <dbReference type="SAM" id="MobiDB-lite"/>
    </source>
</evidence>
<comment type="caution">
    <text evidence="2">The sequence shown here is derived from an EMBL/GenBank/DDBJ whole genome shotgun (WGS) entry which is preliminary data.</text>
</comment>